<organism evidence="2 3">
    <name type="scientific">Aminipila terrae</name>
    <dbReference type="NCBI Taxonomy" id="2697030"/>
    <lineage>
        <taxon>Bacteria</taxon>
        <taxon>Bacillati</taxon>
        <taxon>Bacillota</taxon>
        <taxon>Clostridia</taxon>
        <taxon>Peptostreptococcales</taxon>
        <taxon>Anaerovoracaceae</taxon>
        <taxon>Aminipila</taxon>
    </lineage>
</organism>
<keyword evidence="3" id="KW-1185">Reference proteome</keyword>
<accession>A0A6P1MBB7</accession>
<dbReference type="Pfam" id="PF07195">
    <property type="entry name" value="FliD_C"/>
    <property type="match status" value="1"/>
</dbReference>
<keyword evidence="2" id="KW-0969">Cilium</keyword>
<reference evidence="2 3" key="1">
    <citation type="submission" date="2020-01" db="EMBL/GenBank/DDBJ databases">
        <title>Genomic analysis of Aminipila sp. CBA3637.</title>
        <authorList>
            <person name="Kim Y.B."/>
            <person name="Roh S.W."/>
        </authorList>
    </citation>
    <scope>NUCLEOTIDE SEQUENCE [LARGE SCALE GENOMIC DNA]</scope>
    <source>
        <strain evidence="2 3">CBA3637</strain>
    </source>
</reference>
<name>A0A6P1MBB7_9FIRM</name>
<dbReference type="RefSeq" id="WP_162361690.1">
    <property type="nucleotide sequence ID" value="NZ_CP047591.1"/>
</dbReference>
<dbReference type="EMBL" id="CP047591">
    <property type="protein sequence ID" value="QHI71920.1"/>
    <property type="molecule type" value="Genomic_DNA"/>
</dbReference>
<dbReference type="PANTHER" id="PTHR30288">
    <property type="entry name" value="FLAGELLAR CAP/ASSEMBLY PROTEIN FLID"/>
    <property type="match status" value="1"/>
</dbReference>
<protein>
    <submittedName>
        <fullName evidence="2">Flagellar filament capping protein FliD</fullName>
    </submittedName>
</protein>
<dbReference type="GO" id="GO:0071973">
    <property type="term" value="P:bacterial-type flagellum-dependent cell motility"/>
    <property type="evidence" value="ECO:0007669"/>
    <property type="project" value="TreeGrafter"/>
</dbReference>
<dbReference type="Proteomes" id="UP000463883">
    <property type="component" value="Chromosome"/>
</dbReference>
<keyword evidence="2" id="KW-0966">Cell projection</keyword>
<dbReference type="PANTHER" id="PTHR30288:SF0">
    <property type="entry name" value="FLAGELLAR HOOK-ASSOCIATED PROTEIN 2"/>
    <property type="match status" value="1"/>
</dbReference>
<dbReference type="InterPro" id="IPR010809">
    <property type="entry name" value="FliD_C"/>
</dbReference>
<dbReference type="InterPro" id="IPR040026">
    <property type="entry name" value="FliD"/>
</dbReference>
<evidence type="ECO:0000313" key="3">
    <source>
        <dbReference type="Proteomes" id="UP000463883"/>
    </source>
</evidence>
<feature type="domain" description="Flagellar hook-associated protein 2 C-terminal" evidence="1">
    <location>
        <begin position="234"/>
        <end position="442"/>
    </location>
</feature>
<keyword evidence="2" id="KW-0282">Flagellum</keyword>
<evidence type="ECO:0000259" key="1">
    <source>
        <dbReference type="Pfam" id="PF07195"/>
    </source>
</evidence>
<dbReference type="KEGG" id="amic:Ami3637_05520"/>
<proteinExistence type="predicted"/>
<gene>
    <name evidence="2" type="primary">fliD</name>
    <name evidence="2" type="ORF">Ami3637_05520</name>
</gene>
<sequence>MFRTVQFGLKGKQLSFDLNGVSKTIEFTDADDATFNASKDINTLKNIISTKIDEKFGANRIKVDVANGTGLSFSTVKTDGTPDNTSILRISSGTADTLGVKGIFNLANGEKNRLDTSKTLKELGITASSQVDNKNVYTMKVNGVEFNFNDDTTIASVLSQINNSTEAGINATYLSTSGTFSVMADESGAQGKVSFEAVGGTGNLVDALFGMSLSTTDGQDMKMKIRYQGSSTDTEIVRSSNSVSIDGVNFTAKEQFTSATDADFITFTAKAETDDIVSALKSMTEDYNKILDSVNKLVTTKSRSNKRSSTVYEPLTEKQRKSMTADEIKTWEDKAKQGILFGDSTLSQLASDLRFVFSTAVSNVGLASSMGIKASSSYSDNGKITIDENKLKEALENDPEKVKALFTSTAEASPSITGNGKLAGGLTTRMKTIMESYAKSTGANKGHWYPWQVFPEMPQLMITI</sequence>
<dbReference type="GO" id="GO:0007155">
    <property type="term" value="P:cell adhesion"/>
    <property type="evidence" value="ECO:0007669"/>
    <property type="project" value="InterPro"/>
</dbReference>
<dbReference type="AlphaFoldDB" id="A0A6P1MBB7"/>
<evidence type="ECO:0000313" key="2">
    <source>
        <dbReference type="EMBL" id="QHI71920.1"/>
    </source>
</evidence>
<dbReference type="GO" id="GO:0009421">
    <property type="term" value="C:bacterial-type flagellum filament cap"/>
    <property type="evidence" value="ECO:0007669"/>
    <property type="project" value="InterPro"/>
</dbReference>